<dbReference type="InterPro" id="IPR000408">
    <property type="entry name" value="Reg_chr_condens"/>
</dbReference>
<sequence length="340" mass="35993">MVHLYCWGDGSSGQFGPQEALSPASWAVPGVITSICCGEQCTLFLTRNGGVLSCGNNAQGQLGLKKLKDGKKPGRVEGLGNVVSIACGRDHCLAVCASGQVFSWGAGEDGQRGILPNLQTRGNRPSRVPIPLQIAVIQVACGNSHSLALTKGDVFSWGLNSHGQLGLGKEVSLQYVPELVCALTGVAVTQISAGATHTLFLTLPGLTNSQWCAGSSFNQRIGRFNICMVPALRPRGVSFISCGEAHSAVLTQDGEVLTFGEGRYGQLGHNSSADEVIPRLVDSLDGPASQISCGSTSLCLLCSLSSREYFTGVRINNTLYLTRIGRDKVDNHQMFLLRKD</sequence>
<dbReference type="PROSITE" id="PS00626">
    <property type="entry name" value="RCC1_2"/>
    <property type="match status" value="1"/>
</dbReference>
<feature type="repeat" description="RCC1" evidence="2">
    <location>
        <begin position="152"/>
        <end position="204"/>
    </location>
</feature>
<feature type="repeat" description="RCC1" evidence="2">
    <location>
        <begin position="254"/>
        <end position="304"/>
    </location>
</feature>
<dbReference type="PANTHER" id="PTHR22872">
    <property type="entry name" value="BTK-BINDING PROTEIN-RELATED"/>
    <property type="match status" value="1"/>
</dbReference>
<dbReference type="InterPro" id="IPR009091">
    <property type="entry name" value="RCC1/BLIP-II"/>
</dbReference>
<dbReference type="Proteomes" id="UP000694565">
    <property type="component" value="Unplaced"/>
</dbReference>
<organism evidence="3 4">
    <name type="scientific">Cyclopterus lumpus</name>
    <name type="common">Lumpsucker</name>
    <dbReference type="NCBI Taxonomy" id="8103"/>
    <lineage>
        <taxon>Eukaryota</taxon>
        <taxon>Metazoa</taxon>
        <taxon>Chordata</taxon>
        <taxon>Craniata</taxon>
        <taxon>Vertebrata</taxon>
        <taxon>Euteleostomi</taxon>
        <taxon>Actinopterygii</taxon>
        <taxon>Neopterygii</taxon>
        <taxon>Teleostei</taxon>
        <taxon>Neoteleostei</taxon>
        <taxon>Acanthomorphata</taxon>
        <taxon>Eupercaria</taxon>
        <taxon>Perciformes</taxon>
        <taxon>Cottioidei</taxon>
        <taxon>Cottales</taxon>
        <taxon>Cyclopteridae</taxon>
        <taxon>Cyclopterus</taxon>
    </lineage>
</organism>
<dbReference type="Gene3D" id="2.130.10.30">
    <property type="entry name" value="Regulator of chromosome condensation 1/beta-lactamase-inhibitor protein II"/>
    <property type="match status" value="2"/>
</dbReference>
<evidence type="ECO:0000313" key="4">
    <source>
        <dbReference type="Proteomes" id="UP000694565"/>
    </source>
</evidence>
<keyword evidence="4" id="KW-1185">Reference proteome</keyword>
<dbReference type="SUPFAM" id="SSF50985">
    <property type="entry name" value="RCC1/BLIP-II"/>
    <property type="match status" value="1"/>
</dbReference>
<reference evidence="3" key="1">
    <citation type="submission" date="2025-08" db="UniProtKB">
        <authorList>
            <consortium name="Ensembl"/>
        </authorList>
    </citation>
    <scope>IDENTIFICATION</scope>
</reference>
<proteinExistence type="predicted"/>
<feature type="repeat" description="RCC1" evidence="2">
    <location>
        <begin position="2"/>
        <end position="48"/>
    </location>
</feature>
<evidence type="ECO:0008006" key="5">
    <source>
        <dbReference type="Google" id="ProtNLM"/>
    </source>
</evidence>
<dbReference type="Pfam" id="PF00415">
    <property type="entry name" value="RCC1"/>
    <property type="match status" value="4"/>
</dbReference>
<feature type="repeat" description="RCC1" evidence="2">
    <location>
        <begin position="49"/>
        <end position="98"/>
    </location>
</feature>
<evidence type="ECO:0000256" key="2">
    <source>
        <dbReference type="PROSITE-ProRule" id="PRU00235"/>
    </source>
</evidence>
<keyword evidence="1" id="KW-0677">Repeat</keyword>
<reference evidence="3" key="2">
    <citation type="submission" date="2025-09" db="UniProtKB">
        <authorList>
            <consortium name="Ensembl"/>
        </authorList>
    </citation>
    <scope>IDENTIFICATION</scope>
</reference>
<dbReference type="AlphaFoldDB" id="A0A8C2X4Q5"/>
<dbReference type="InterPro" id="IPR051625">
    <property type="entry name" value="Signaling_Regulatory_Domain"/>
</dbReference>
<protein>
    <recommendedName>
        <fullName evidence="5">E3 ubiquitin-protein ligase HERC3</fullName>
    </recommendedName>
</protein>
<dbReference type="GeneTree" id="ENSGT00940000163989"/>
<evidence type="ECO:0000313" key="3">
    <source>
        <dbReference type="Ensembl" id="ENSCLMP00005013353.1"/>
    </source>
</evidence>
<evidence type="ECO:0000256" key="1">
    <source>
        <dbReference type="ARBA" id="ARBA00022737"/>
    </source>
</evidence>
<accession>A0A8C2X4Q5</accession>
<feature type="repeat" description="RCC1" evidence="2">
    <location>
        <begin position="99"/>
        <end position="152"/>
    </location>
</feature>
<dbReference type="Ensembl" id="ENSCLMT00005014284.1">
    <property type="protein sequence ID" value="ENSCLMP00005013353.1"/>
    <property type="gene ID" value="ENSCLMG00005007096.1"/>
</dbReference>
<dbReference type="PROSITE" id="PS50012">
    <property type="entry name" value="RCC1_3"/>
    <property type="match status" value="5"/>
</dbReference>
<name>A0A8C2X4Q5_CYCLU</name>
<dbReference type="PRINTS" id="PR00633">
    <property type="entry name" value="RCCNDNSATION"/>
</dbReference>